<keyword evidence="3" id="KW-1185">Reference proteome</keyword>
<dbReference type="Pfam" id="PF02010">
    <property type="entry name" value="REJ"/>
    <property type="match status" value="1"/>
</dbReference>
<feature type="non-terminal residue" evidence="2">
    <location>
        <position position="438"/>
    </location>
</feature>
<name>A0A814P206_9BILA</name>
<dbReference type="AlphaFoldDB" id="A0A814P206"/>
<evidence type="ECO:0000313" key="2">
    <source>
        <dbReference type="EMBL" id="CAF1098891.1"/>
    </source>
</evidence>
<feature type="domain" description="PKD/REJ-like" evidence="1">
    <location>
        <begin position="67"/>
        <end position="437"/>
    </location>
</feature>
<accession>A0A814P206</accession>
<dbReference type="InterPro" id="IPR002859">
    <property type="entry name" value="PKD/REJ-like"/>
</dbReference>
<reference evidence="2" key="1">
    <citation type="submission" date="2021-02" db="EMBL/GenBank/DDBJ databases">
        <authorList>
            <person name="Nowell W R."/>
        </authorList>
    </citation>
    <scope>NUCLEOTIDE SEQUENCE</scope>
    <source>
        <strain evidence="2">Ploen Becks lab</strain>
    </source>
</reference>
<organism evidence="2 3">
    <name type="scientific">Brachionus calyciflorus</name>
    <dbReference type="NCBI Taxonomy" id="104777"/>
    <lineage>
        <taxon>Eukaryota</taxon>
        <taxon>Metazoa</taxon>
        <taxon>Spiralia</taxon>
        <taxon>Gnathifera</taxon>
        <taxon>Rotifera</taxon>
        <taxon>Eurotatoria</taxon>
        <taxon>Monogononta</taxon>
        <taxon>Pseudotrocha</taxon>
        <taxon>Ploima</taxon>
        <taxon>Brachionidae</taxon>
        <taxon>Brachionus</taxon>
    </lineage>
</organism>
<evidence type="ECO:0000259" key="1">
    <source>
        <dbReference type="Pfam" id="PF02010"/>
    </source>
</evidence>
<feature type="non-terminal residue" evidence="2">
    <location>
        <position position="1"/>
    </location>
</feature>
<proteinExistence type="predicted"/>
<dbReference type="Proteomes" id="UP000663879">
    <property type="component" value="Unassembled WGS sequence"/>
</dbReference>
<dbReference type="OrthoDB" id="10192835at2759"/>
<protein>
    <recommendedName>
        <fullName evidence="1">PKD/REJ-like domain-containing protein</fullName>
    </recommendedName>
</protein>
<sequence length="438" mass="50395">YNQSSDDCSFIVNNQFFSDLQPNCVFKPEFTASIDTKGLSVDPSSPNKYLRYNLLKFNVKFGLNFIQKHIIKKSWTTYKMGSNNSFTDPPIKLENNPTVNYSQLIITSNIMEYGVYKLVHWVYVKVDTGYLKDIPNEIEHFVDVFIHIVPGGIALFCLENGLDNIKIGKKQTLELNPIKYAYDMDFLVTANSLNYTFYCKQINSSQNIKDIRDIDFSESDDLLSFKYSKNSSLKNECFNSSDDLEFDSTGKIITINNLLNNFSLFIVTTYHISKLYFQTIKIENIEIEEVPYASIKCRLMSFCRPYGKLTKINPGYQLILDSSCAGGCERSVETHFKHKIYYSLDENEDKSWMLINKTLLEMCSYGETEQEFTILPKIFSLNKNILYWKVELEVKAIFSDQTSSSGSTSMHLKINEKPFNGNCSINSTRGYALKTLFA</sequence>
<dbReference type="EMBL" id="CAJNOC010007436">
    <property type="protein sequence ID" value="CAF1098891.1"/>
    <property type="molecule type" value="Genomic_DNA"/>
</dbReference>
<comment type="caution">
    <text evidence="2">The sequence shown here is derived from an EMBL/GenBank/DDBJ whole genome shotgun (WGS) entry which is preliminary data.</text>
</comment>
<gene>
    <name evidence="2" type="ORF">OXX778_LOCUS21046</name>
</gene>
<evidence type="ECO:0000313" key="3">
    <source>
        <dbReference type="Proteomes" id="UP000663879"/>
    </source>
</evidence>